<sequence length="70" mass="7813">MICRCRVDLTYQRKQAFNEPSAAGVHVIEAWKNDTVPDQNECALSGLGKWTGAECGDQMPRDMRIASITK</sequence>
<dbReference type="EMBL" id="BSOW01000056">
    <property type="protein sequence ID" value="GLR91870.1"/>
    <property type="molecule type" value="Genomic_DNA"/>
</dbReference>
<organism evidence="1 2">
    <name type="scientific">Bradyrhizobium iriomotense</name>
    <dbReference type="NCBI Taxonomy" id="441950"/>
    <lineage>
        <taxon>Bacteria</taxon>
        <taxon>Pseudomonadati</taxon>
        <taxon>Pseudomonadota</taxon>
        <taxon>Alphaproteobacteria</taxon>
        <taxon>Hyphomicrobiales</taxon>
        <taxon>Nitrobacteraceae</taxon>
        <taxon>Bradyrhizobium</taxon>
    </lineage>
</organism>
<proteinExistence type="predicted"/>
<protein>
    <submittedName>
        <fullName evidence="1">Uncharacterized protein</fullName>
    </submittedName>
</protein>
<name>A0ABQ6BG07_9BRAD</name>
<evidence type="ECO:0000313" key="2">
    <source>
        <dbReference type="Proteomes" id="UP001156905"/>
    </source>
</evidence>
<gene>
    <name evidence="1" type="ORF">GCM10007857_85880</name>
</gene>
<reference evidence="2" key="1">
    <citation type="journal article" date="2019" name="Int. J. Syst. Evol. Microbiol.">
        <title>The Global Catalogue of Microorganisms (GCM) 10K type strain sequencing project: providing services to taxonomists for standard genome sequencing and annotation.</title>
        <authorList>
            <consortium name="The Broad Institute Genomics Platform"/>
            <consortium name="The Broad Institute Genome Sequencing Center for Infectious Disease"/>
            <person name="Wu L."/>
            <person name="Ma J."/>
        </authorList>
    </citation>
    <scope>NUCLEOTIDE SEQUENCE [LARGE SCALE GENOMIC DNA]</scope>
    <source>
        <strain evidence="2">NBRC 102520</strain>
    </source>
</reference>
<evidence type="ECO:0000313" key="1">
    <source>
        <dbReference type="EMBL" id="GLR91870.1"/>
    </source>
</evidence>
<keyword evidence="2" id="KW-1185">Reference proteome</keyword>
<comment type="caution">
    <text evidence="1">The sequence shown here is derived from an EMBL/GenBank/DDBJ whole genome shotgun (WGS) entry which is preliminary data.</text>
</comment>
<dbReference type="Proteomes" id="UP001156905">
    <property type="component" value="Unassembled WGS sequence"/>
</dbReference>
<accession>A0ABQ6BG07</accession>